<dbReference type="Proteomes" id="UP000248886">
    <property type="component" value="Unassembled WGS sequence"/>
</dbReference>
<dbReference type="GO" id="GO:0017000">
    <property type="term" value="P:antibiotic biosynthetic process"/>
    <property type="evidence" value="ECO:0007669"/>
    <property type="project" value="InterPro"/>
</dbReference>
<keyword evidence="6" id="KW-0106">Calcium</keyword>
<dbReference type="PANTHER" id="PTHR34218">
    <property type="entry name" value="PEPTIDASE S45 PENICILLIN AMIDASE"/>
    <property type="match status" value="1"/>
</dbReference>
<evidence type="ECO:0000313" key="9">
    <source>
        <dbReference type="Proteomes" id="UP000248886"/>
    </source>
</evidence>
<reference evidence="8 9" key="1">
    <citation type="submission" date="2018-06" db="EMBL/GenBank/DDBJ databases">
        <title>Draft sequence of Acidithiobacillus ferrooxidans CCM 4253.</title>
        <authorList>
            <person name="Moya-Beltran A."/>
            <person name="Castro M."/>
            <person name="Covarrubias P.C."/>
            <person name="Issotta F."/>
            <person name="Janiczek O."/>
            <person name="Mandl M."/>
            <person name="Kucera J."/>
            <person name="Quatrini R."/>
        </authorList>
    </citation>
    <scope>NUCLEOTIDE SEQUENCE [LARGE SCALE GENOMIC DNA]</scope>
    <source>
        <strain evidence="8 9">CCM 4253</strain>
    </source>
</reference>
<dbReference type="InterPro" id="IPR043146">
    <property type="entry name" value="Penicillin_amidase_N_B-knob"/>
</dbReference>
<dbReference type="InterPro" id="IPR043147">
    <property type="entry name" value="Penicillin_amidase_A-knob"/>
</dbReference>
<evidence type="ECO:0000256" key="2">
    <source>
        <dbReference type="ARBA" id="ARBA00022729"/>
    </source>
</evidence>
<dbReference type="Pfam" id="PF01804">
    <property type="entry name" value="Penicil_amidase"/>
    <property type="match status" value="1"/>
</dbReference>
<comment type="similarity">
    <text evidence="1">Belongs to the peptidase S45 family.</text>
</comment>
<evidence type="ECO:0000256" key="5">
    <source>
        <dbReference type="PIRSR" id="PIRSR001227-1"/>
    </source>
</evidence>
<evidence type="ECO:0000256" key="4">
    <source>
        <dbReference type="ARBA" id="ARBA00023145"/>
    </source>
</evidence>
<dbReference type="AlphaFoldDB" id="A0A2W1K643"/>
<accession>A0A2W1K643</accession>
<feature type="binding site" evidence="6">
    <location>
        <position position="487"/>
    </location>
    <ligand>
        <name>Ca(2+)</name>
        <dbReference type="ChEBI" id="CHEBI:29108"/>
    </ligand>
</feature>
<dbReference type="InterPro" id="IPR029055">
    <property type="entry name" value="Ntn_hydrolases_N"/>
</dbReference>
<comment type="caution">
    <text evidence="8">The sequence shown here is derived from an EMBL/GenBank/DDBJ whole genome shotgun (WGS) entry which is preliminary data.</text>
</comment>
<evidence type="ECO:0000256" key="7">
    <source>
        <dbReference type="SAM" id="MobiDB-lite"/>
    </source>
</evidence>
<evidence type="ECO:0000256" key="3">
    <source>
        <dbReference type="ARBA" id="ARBA00022801"/>
    </source>
</evidence>
<feature type="active site" description="Nucleophile" evidence="5">
    <location>
        <position position="290"/>
    </location>
</feature>
<dbReference type="Gene3D" id="3.60.20.10">
    <property type="entry name" value="Glutamine Phosphoribosylpyrophosphate, subunit 1, domain 1"/>
    <property type="match status" value="1"/>
</dbReference>
<organism evidence="8 9">
    <name type="scientific">Acidithiobacillus ferrooxidans</name>
    <name type="common">Thiobacillus ferrooxidans</name>
    <dbReference type="NCBI Taxonomy" id="920"/>
    <lineage>
        <taxon>Bacteria</taxon>
        <taxon>Pseudomonadati</taxon>
        <taxon>Pseudomonadota</taxon>
        <taxon>Acidithiobacillia</taxon>
        <taxon>Acidithiobacillales</taxon>
        <taxon>Acidithiobacillaceae</taxon>
        <taxon>Acidithiobacillus</taxon>
    </lineage>
</organism>
<dbReference type="InterPro" id="IPR014395">
    <property type="entry name" value="Pen/GL7ACA/AHL_acylase"/>
</dbReference>
<dbReference type="Gene3D" id="2.30.120.10">
    <property type="match status" value="1"/>
</dbReference>
<feature type="region of interest" description="Disordered" evidence="7">
    <location>
        <begin position="27"/>
        <end position="56"/>
    </location>
</feature>
<dbReference type="EMBL" id="QKQP01000001">
    <property type="protein sequence ID" value="PZD82133.1"/>
    <property type="molecule type" value="Genomic_DNA"/>
</dbReference>
<keyword evidence="4" id="KW-0865">Zymogen</keyword>
<evidence type="ECO:0000256" key="6">
    <source>
        <dbReference type="PIRSR" id="PIRSR001227-2"/>
    </source>
</evidence>
<dbReference type="OrthoDB" id="9760084at2"/>
<dbReference type="InterPro" id="IPR023343">
    <property type="entry name" value="Penicillin_amidase_dom1"/>
</dbReference>
<gene>
    <name evidence="8" type="ORF">DN052_03625</name>
</gene>
<dbReference type="InterPro" id="IPR002692">
    <property type="entry name" value="S45"/>
</dbReference>
<proteinExistence type="inferred from homology"/>
<protein>
    <submittedName>
        <fullName evidence="8">Penicillin acylase family protein</fullName>
    </submittedName>
</protein>
<evidence type="ECO:0000313" key="8">
    <source>
        <dbReference type="EMBL" id="PZD82133.1"/>
    </source>
</evidence>
<dbReference type="GO" id="GO:0046872">
    <property type="term" value="F:metal ion binding"/>
    <property type="evidence" value="ECO:0007669"/>
    <property type="project" value="UniProtKB-KW"/>
</dbReference>
<keyword evidence="6" id="KW-0479">Metal-binding</keyword>
<dbReference type="GO" id="GO:0016811">
    <property type="term" value="F:hydrolase activity, acting on carbon-nitrogen (but not peptide) bonds, in linear amides"/>
    <property type="evidence" value="ECO:0007669"/>
    <property type="project" value="InterPro"/>
</dbReference>
<evidence type="ECO:0000256" key="1">
    <source>
        <dbReference type="ARBA" id="ARBA00006586"/>
    </source>
</evidence>
<feature type="binding site" evidence="6">
    <location>
        <position position="365"/>
    </location>
    <ligand>
        <name>Ca(2+)</name>
        <dbReference type="ChEBI" id="CHEBI:29108"/>
    </ligand>
</feature>
<dbReference type="Gene3D" id="1.10.439.10">
    <property type="entry name" value="Penicillin Amidohydrolase, domain 1"/>
    <property type="match status" value="1"/>
</dbReference>
<comment type="cofactor">
    <cofactor evidence="6">
        <name>Ca(2+)</name>
        <dbReference type="ChEBI" id="CHEBI:29108"/>
    </cofactor>
    <text evidence="6">Binds 1 Ca(2+) ion per dimer.</text>
</comment>
<keyword evidence="3" id="KW-0378">Hydrolase</keyword>
<name>A0A2W1K643_ACIFR</name>
<dbReference type="Gene3D" id="1.10.1400.10">
    <property type="match status" value="1"/>
</dbReference>
<feature type="compositionally biased region" description="Basic and acidic residues" evidence="7">
    <location>
        <begin position="39"/>
        <end position="51"/>
    </location>
</feature>
<dbReference type="PIRSF" id="PIRSF001227">
    <property type="entry name" value="Pen_acylase"/>
    <property type="match status" value="1"/>
</dbReference>
<keyword evidence="2" id="KW-0732">Signal</keyword>
<dbReference type="SUPFAM" id="SSF56235">
    <property type="entry name" value="N-terminal nucleophile aminohydrolases (Ntn hydrolases)"/>
    <property type="match status" value="1"/>
</dbReference>
<dbReference type="PANTHER" id="PTHR34218:SF3">
    <property type="entry name" value="ACYL-HOMOSERINE LACTONE ACYLASE PVDQ"/>
    <property type="match status" value="1"/>
</dbReference>
<sequence>MPRHDGQRCARRRWKISSIASPGRYGTPFEGITPLPMNTKDHEMADSRPRQDGSGTRSRASLLLRIIGQLPGFAALFPPPVSLETRLATFPRKGLPCEAPVRIRWNPYQVPYIQARSDHDLAFVLGLVHAHLREGQLALLKHAALGRLAEIFGPPATGIDELLRILDFGRAVDGIMEQMPADTHAWLGAFVAGLNHYQEKAGPPPPEFALSGLRREPWTVADVLTISRLMGTDVNWLVYFALLREEGRPDWPRIWARAREAGVDSATSFRASDDERVLSSLFSGLGRSGSNSVVLSPWKSTSGGALIASDPHLGVSLPNAWLLLGAQSPSYHVVGLMPVGVPVFALGRNPFIAWGGTNLRALASDLFGVGGIDPASIRSEPFLIRRRFCFPARRVRRYTPFGPILSDARLLPRGSGKDLALSWVGHHPSDEVTALLAAARARHCGEFRASFTEFGVPGQNLLCADSRGNILQILATAIPAREETSYPDLLRDPADPRTHWTGIIRTPQLPYALNPSEGYLASANNRPVESDILIGLFFTDSDRITRLRNILSGQEKFSRQDLTRLQTDTRSPAAQRLARELARLIRKAGQTEWIAGRLDTWDGDYRPDSTAAATFEILLYYLVPALYTDGRRQASALLGQWGFLTKYLIPDLEALPPTRRARLLRHVLRKTARRAGRYAVWGDMHRLDAAHWLGRLPVLGKAFRVARFPVGGSRETPMKTAHGLVAAPHDAVYGSQARHISDLSDLDENYFVLFGGQDGWLGSANFADQIGLWRQGSYIRMPLRAESIAAEFPLSMDLEPAP</sequence>